<sequence length="85" mass="10258">MKSFRMIAKTFYWFEDILMQEIKTLGAADVKTQKRMVEFYGDLGFMYKVNYGLRTALRIQQPILTFSAKNNHQFTLRIRIMRRLK</sequence>
<evidence type="ECO:0000259" key="2">
    <source>
        <dbReference type="Pfam" id="PF22020"/>
    </source>
</evidence>
<dbReference type="AlphaFoldDB" id="A0AAJ1QHH6"/>
<dbReference type="InterPro" id="IPR054170">
    <property type="entry name" value="RlmL_1st"/>
</dbReference>
<dbReference type="Gene3D" id="3.30.2130.30">
    <property type="match status" value="1"/>
</dbReference>
<keyword evidence="1" id="KW-0489">Methyltransferase</keyword>
<dbReference type="CDD" id="cd11715">
    <property type="entry name" value="THUMP_AdoMetMT"/>
    <property type="match status" value="1"/>
</dbReference>
<feature type="domain" description="RlmL ferredoxin-like" evidence="2">
    <location>
        <begin position="6"/>
        <end position="59"/>
    </location>
</feature>
<dbReference type="EMBL" id="JACAGJ010000012">
    <property type="protein sequence ID" value="MDM1074168.1"/>
    <property type="molecule type" value="Genomic_DNA"/>
</dbReference>
<accession>A0AAJ1QHH6</accession>
<gene>
    <name evidence="3" type="ORF">HX001_16915</name>
</gene>
<dbReference type="GO" id="GO:0008168">
    <property type="term" value="F:methyltransferase activity"/>
    <property type="evidence" value="ECO:0007669"/>
    <property type="project" value="UniProtKB-KW"/>
</dbReference>
<dbReference type="Pfam" id="PF22020">
    <property type="entry name" value="RlmL_1st"/>
    <property type="match status" value="1"/>
</dbReference>
<keyword evidence="1" id="KW-0808">Transferase</keyword>
<proteinExistence type="predicted"/>
<evidence type="ECO:0000256" key="1">
    <source>
        <dbReference type="ARBA" id="ARBA00022603"/>
    </source>
</evidence>
<dbReference type="GO" id="GO:0032259">
    <property type="term" value="P:methylation"/>
    <property type="evidence" value="ECO:0007669"/>
    <property type="project" value="UniProtKB-KW"/>
</dbReference>
<protein>
    <recommendedName>
        <fullName evidence="2">RlmL ferredoxin-like domain-containing protein</fullName>
    </recommendedName>
</protein>
<comment type="caution">
    <text evidence="3">The sequence shown here is derived from an EMBL/GenBank/DDBJ whole genome shotgun (WGS) entry which is preliminary data.</text>
</comment>
<evidence type="ECO:0000313" key="4">
    <source>
        <dbReference type="Proteomes" id="UP001170959"/>
    </source>
</evidence>
<dbReference type="Proteomes" id="UP001170959">
    <property type="component" value="Unassembled WGS sequence"/>
</dbReference>
<organism evidence="3 4">
    <name type="scientific">Empedobacter brevis</name>
    <dbReference type="NCBI Taxonomy" id="247"/>
    <lineage>
        <taxon>Bacteria</taxon>
        <taxon>Pseudomonadati</taxon>
        <taxon>Bacteroidota</taxon>
        <taxon>Flavobacteriia</taxon>
        <taxon>Flavobacteriales</taxon>
        <taxon>Weeksellaceae</taxon>
        <taxon>Empedobacter</taxon>
    </lineage>
</organism>
<reference evidence="3" key="2">
    <citation type="journal article" date="2022" name="Sci. Total Environ.">
        <title>Prevalence, transmission, and molecular epidemiology of tet(X)-positive bacteria among humans, animals, and environmental niches in China: An epidemiological, and genomic-based study.</title>
        <authorList>
            <person name="Dong N."/>
            <person name="Zeng Y."/>
            <person name="Cai C."/>
            <person name="Sun C."/>
            <person name="Lu J."/>
            <person name="Liu C."/>
            <person name="Zhou H."/>
            <person name="Sun Q."/>
            <person name="Shu L."/>
            <person name="Wang H."/>
            <person name="Wang Y."/>
            <person name="Wang S."/>
            <person name="Wu C."/>
            <person name="Chan E.W."/>
            <person name="Chen G."/>
            <person name="Shen Z."/>
            <person name="Chen S."/>
            <person name="Zhang R."/>
        </authorList>
    </citation>
    <scope>NUCLEOTIDE SEQUENCE</scope>
    <source>
        <strain evidence="3">R655-4</strain>
    </source>
</reference>
<name>A0AAJ1QHH6_9FLAO</name>
<evidence type="ECO:0000313" key="3">
    <source>
        <dbReference type="EMBL" id="MDM1074168.1"/>
    </source>
</evidence>
<reference evidence="3" key="1">
    <citation type="submission" date="2020-06" db="EMBL/GenBank/DDBJ databases">
        <authorList>
            <person name="Dong N."/>
        </authorList>
    </citation>
    <scope>NUCLEOTIDE SEQUENCE</scope>
    <source>
        <strain evidence="3">R655-4</strain>
    </source>
</reference>